<dbReference type="SUPFAM" id="SSF53300">
    <property type="entry name" value="vWA-like"/>
    <property type="match status" value="1"/>
</dbReference>
<reference evidence="1 2" key="1">
    <citation type="submission" date="2016-11" db="EMBL/GenBank/DDBJ databases">
        <title>Mixed transmission modes and dynamic genome evolution in an obligate animal-bacterial symbiosis.</title>
        <authorList>
            <person name="Russell S.L."/>
            <person name="Corbett-Detig R.B."/>
            <person name="Cavanaugh C.M."/>
        </authorList>
    </citation>
    <scope>NUCLEOTIDE SEQUENCE [LARGE SCALE GENOMIC DNA]</scope>
    <source>
        <strain evidence="1">Sp-SM6</strain>
    </source>
</reference>
<evidence type="ECO:0000313" key="2">
    <source>
        <dbReference type="Proteomes" id="UP000190198"/>
    </source>
</evidence>
<sequence length="1033" mass="114012">MKKMLGFTLIEFMIALILLVILVTIAAPNFASLIERNRSTSSLENLYHDLMLTRSMAFGANTDRCLITNPPHDCFLEDDQPSQRTHQVKKAMGTIIDEADDDLYMAIMGFRGKRVPISDPLSCQMKDDGKQCLKADIRVYARFLDLESDNGRDSLKWAINKIGHDMSTPTSSALHDAVQWYKEGIEATRHKGVKQNIPSPILNYCQPNHIVLLSDGAPNSNSIEKNGWGYTNNHLDDRDPGNPNPECEWSEKTTGHAFEATETPQDGRCSPDFVEYARNADLIPSMDGTQFVTTHTIGFHTTPLANTFLEYISEKGRGNFFTADNADELTDVLKSLVRDAKAVVDTSINTPTIPFDPSNVAVSQNSLYLPVFKPTVNTFWFGNLKKYEIRITSAGNFELVDANDASALNTDNSFVEGAQSFWSSSPDGNNPLAGGSASMHTGNRNLYTYVSGGRSTPGTLSAHRLYNFVTNEAHPDITKQMLDVTNTSEKNELLEWISTGHGFMGAPLHTTPTLLNYEDRLGASQAILLITTSEGVLSAIDPASGAELWAYMPDELMENIKTIKHQYDNPDDTNLTAERIYGLDGHLEILHDDANGDNLINNNESVTAVFGMRRGGRNYYALDITDPDNPEFKWEIIGGVGDFSQLGQTWAKPDAGNIFIDGVNTEVIIFSGGYDPDQDNVYGARVADDIGNALYIVDAESGERLWWASSHGGASLRLTSMTNSIAADARPVDVDNDGTWDRVYLADTGGRIIRIDFYTDTDGAHQINGYILADLNGGTANSNRRFFNKPEVGYYASGNERFYALLAGSGDRPDPMDHSVQNRFYMVKDYHPWSPQRLNGEYVVPQPIVEDASSCAHADNCNTLYNATSNLIQSGTTEEQQSAQNFLSNTSGWYIDLAKREMSASRALLYNHNLYFTTFSGRITPAAGVCDPSDLTFTSRFFALNLRTAGAVIRDFDADATDLTTTDRSLELNVTGLPPAPSIFFIGETQAEENGQTVTAPVNKLFVGAGLDIPVFSTYRPIPLWWEEVINVD</sequence>
<dbReference type="OrthoDB" id="7156875at2"/>
<comment type="caution">
    <text evidence="1">The sequence shown here is derived from an EMBL/GenBank/DDBJ whole genome shotgun (WGS) entry which is preliminary data.</text>
</comment>
<dbReference type="InterPro" id="IPR036465">
    <property type="entry name" value="vWFA_dom_sf"/>
</dbReference>
<gene>
    <name evidence="1" type="ORF">BOW52_06385</name>
</gene>
<name>A0A1T2L4S5_9GAMM</name>
<dbReference type="EMBL" id="MPRK01000101">
    <property type="protein sequence ID" value="OOZ40074.1"/>
    <property type="molecule type" value="Genomic_DNA"/>
</dbReference>
<dbReference type="AlphaFoldDB" id="A0A1T2L4S5"/>
<evidence type="ECO:0000313" key="1">
    <source>
        <dbReference type="EMBL" id="OOZ40074.1"/>
    </source>
</evidence>
<dbReference type="Gene3D" id="3.40.50.410">
    <property type="entry name" value="von Willebrand factor, type A domain"/>
    <property type="match status" value="1"/>
</dbReference>
<protein>
    <submittedName>
        <fullName evidence="1">Uncharacterized protein</fullName>
    </submittedName>
</protein>
<dbReference type="Proteomes" id="UP000190198">
    <property type="component" value="Unassembled WGS sequence"/>
</dbReference>
<keyword evidence="2" id="KW-1185">Reference proteome</keyword>
<accession>A0A1T2L4S5</accession>
<dbReference type="SUPFAM" id="SSF54523">
    <property type="entry name" value="Pili subunits"/>
    <property type="match status" value="1"/>
</dbReference>
<dbReference type="SUPFAM" id="SSF50998">
    <property type="entry name" value="Quinoprotein alcohol dehydrogenase-like"/>
    <property type="match status" value="1"/>
</dbReference>
<proteinExistence type="predicted"/>
<dbReference type="RefSeq" id="WP_078476971.1">
    <property type="nucleotide sequence ID" value="NZ_MPRK01000101.1"/>
</dbReference>
<organism evidence="1 2">
    <name type="scientific">Solemya elarraichensis gill symbiont</name>
    <dbReference type="NCBI Taxonomy" id="1918949"/>
    <lineage>
        <taxon>Bacteria</taxon>
        <taxon>Pseudomonadati</taxon>
        <taxon>Pseudomonadota</taxon>
        <taxon>Gammaproteobacteria</taxon>
        <taxon>sulfur-oxidizing symbionts</taxon>
    </lineage>
</organism>
<dbReference type="InterPro" id="IPR011047">
    <property type="entry name" value="Quinoprotein_ADH-like_sf"/>
</dbReference>
<dbReference type="InterPro" id="IPR045584">
    <property type="entry name" value="Pilin-like"/>
</dbReference>